<evidence type="ECO:0000259" key="8">
    <source>
        <dbReference type="Pfam" id="PF01694"/>
    </source>
</evidence>
<dbReference type="Gene3D" id="1.20.1540.10">
    <property type="entry name" value="Rhomboid-like"/>
    <property type="match status" value="1"/>
</dbReference>
<evidence type="ECO:0000256" key="2">
    <source>
        <dbReference type="ARBA" id="ARBA00009045"/>
    </source>
</evidence>
<accession>A0A7J4IYJ0</accession>
<dbReference type="InterPro" id="IPR035952">
    <property type="entry name" value="Rhomboid-like_sf"/>
</dbReference>
<dbReference type="SUPFAM" id="SSF144091">
    <property type="entry name" value="Rhomboid-like"/>
    <property type="match status" value="1"/>
</dbReference>
<dbReference type="GO" id="GO:0004252">
    <property type="term" value="F:serine-type endopeptidase activity"/>
    <property type="evidence" value="ECO:0007669"/>
    <property type="project" value="InterPro"/>
</dbReference>
<feature type="transmembrane region" description="Helical" evidence="7">
    <location>
        <begin position="12"/>
        <end position="34"/>
    </location>
</feature>
<protein>
    <submittedName>
        <fullName evidence="9">Rhomboid family intramembrane serine protease</fullName>
    </submittedName>
</protein>
<dbReference type="AlphaFoldDB" id="A0A7J4IYJ0"/>
<feature type="domain" description="Peptidase S54 rhomboid" evidence="8">
    <location>
        <begin position="43"/>
        <end position="186"/>
    </location>
</feature>
<dbReference type="PANTHER" id="PTHR43731:SF14">
    <property type="entry name" value="PRESENILIN-ASSOCIATED RHOMBOID-LIKE PROTEIN, MITOCHONDRIAL"/>
    <property type="match status" value="1"/>
</dbReference>
<dbReference type="Proteomes" id="UP000565078">
    <property type="component" value="Unassembled WGS sequence"/>
</dbReference>
<dbReference type="EMBL" id="DUGC01000116">
    <property type="protein sequence ID" value="HIH10468.1"/>
    <property type="molecule type" value="Genomic_DNA"/>
</dbReference>
<organism evidence="9 10">
    <name type="scientific">Candidatus Iainarchaeum sp</name>
    <dbReference type="NCBI Taxonomy" id="3101447"/>
    <lineage>
        <taxon>Archaea</taxon>
        <taxon>Candidatus Iainarchaeota</taxon>
        <taxon>Candidatus Iainarchaeia</taxon>
        <taxon>Candidatus Iainarchaeales</taxon>
        <taxon>Candidatus Iainarchaeaceae</taxon>
        <taxon>Candidatus Iainarchaeum</taxon>
    </lineage>
</organism>
<evidence type="ECO:0000256" key="6">
    <source>
        <dbReference type="ARBA" id="ARBA00023136"/>
    </source>
</evidence>
<keyword evidence="5 7" id="KW-1133">Transmembrane helix</keyword>
<evidence type="ECO:0000256" key="1">
    <source>
        <dbReference type="ARBA" id="ARBA00004141"/>
    </source>
</evidence>
<evidence type="ECO:0000313" key="10">
    <source>
        <dbReference type="Proteomes" id="UP000565078"/>
    </source>
</evidence>
<keyword evidence="9" id="KW-0645">Protease</keyword>
<comment type="similarity">
    <text evidence="2">Belongs to the peptidase S54 family.</text>
</comment>
<sequence length="217" mass="23702">MGFNENWAIKLTAMMAGIFFLQMLFPVVTDLFVLDATNILYRPWTIVTSIFLHADLTHILFNGFALVLFGSILENIIGSRKFLIYFFVTGIAASIVFILGIPIIQAVQGESATAALGASGAIFGVMGILAVLRPNMIIYLGFFPVPMWLAAIIWAGQDFLGIFIPDNIANFAHLGGLFLGIIIGLSLTGGKIEIGRKKSSANVLSEEEISSWERERL</sequence>
<proteinExistence type="inferred from homology"/>
<evidence type="ECO:0000256" key="4">
    <source>
        <dbReference type="ARBA" id="ARBA00022801"/>
    </source>
</evidence>
<dbReference type="GO" id="GO:0016020">
    <property type="term" value="C:membrane"/>
    <property type="evidence" value="ECO:0007669"/>
    <property type="project" value="UniProtKB-SubCell"/>
</dbReference>
<gene>
    <name evidence="9" type="ORF">HA254_07430</name>
</gene>
<keyword evidence="4" id="KW-0378">Hydrolase</keyword>
<feature type="transmembrane region" description="Helical" evidence="7">
    <location>
        <begin position="137"/>
        <end position="156"/>
    </location>
</feature>
<feature type="transmembrane region" description="Helical" evidence="7">
    <location>
        <begin position="46"/>
        <end position="70"/>
    </location>
</feature>
<evidence type="ECO:0000256" key="3">
    <source>
        <dbReference type="ARBA" id="ARBA00022692"/>
    </source>
</evidence>
<evidence type="ECO:0000256" key="7">
    <source>
        <dbReference type="SAM" id="Phobius"/>
    </source>
</evidence>
<dbReference type="SMART" id="SM01160">
    <property type="entry name" value="DUF1751"/>
    <property type="match status" value="1"/>
</dbReference>
<keyword evidence="6 7" id="KW-0472">Membrane</keyword>
<feature type="transmembrane region" description="Helical" evidence="7">
    <location>
        <begin position="168"/>
        <end position="188"/>
    </location>
</feature>
<reference evidence="10" key="1">
    <citation type="journal article" date="2020" name="bioRxiv">
        <title>A rank-normalized archaeal taxonomy based on genome phylogeny resolves widespread incomplete and uneven classifications.</title>
        <authorList>
            <person name="Rinke C."/>
            <person name="Chuvochina M."/>
            <person name="Mussig A.J."/>
            <person name="Chaumeil P.-A."/>
            <person name="Waite D.W."/>
            <person name="Whitman W.B."/>
            <person name="Parks D.H."/>
            <person name="Hugenholtz P."/>
        </authorList>
    </citation>
    <scope>NUCLEOTIDE SEQUENCE [LARGE SCALE GENOMIC DNA]</scope>
</reference>
<comment type="caution">
    <text evidence="9">The sequence shown here is derived from an EMBL/GenBank/DDBJ whole genome shotgun (WGS) entry which is preliminary data.</text>
</comment>
<feature type="transmembrane region" description="Helical" evidence="7">
    <location>
        <begin position="82"/>
        <end position="105"/>
    </location>
</feature>
<comment type="subcellular location">
    <subcellularLocation>
        <location evidence="1">Membrane</location>
        <topology evidence="1">Multi-pass membrane protein</topology>
    </subcellularLocation>
</comment>
<feature type="transmembrane region" description="Helical" evidence="7">
    <location>
        <begin position="111"/>
        <end position="132"/>
    </location>
</feature>
<name>A0A7J4IYJ0_9ARCH</name>
<dbReference type="InterPro" id="IPR022764">
    <property type="entry name" value="Peptidase_S54_rhomboid_dom"/>
</dbReference>
<evidence type="ECO:0000256" key="5">
    <source>
        <dbReference type="ARBA" id="ARBA00022989"/>
    </source>
</evidence>
<dbReference type="InterPro" id="IPR050925">
    <property type="entry name" value="Rhomboid_protease_S54"/>
</dbReference>
<dbReference type="PANTHER" id="PTHR43731">
    <property type="entry name" value="RHOMBOID PROTEASE"/>
    <property type="match status" value="1"/>
</dbReference>
<keyword evidence="3 7" id="KW-0812">Transmembrane</keyword>
<evidence type="ECO:0000313" key="9">
    <source>
        <dbReference type="EMBL" id="HIH10468.1"/>
    </source>
</evidence>
<dbReference type="Pfam" id="PF01694">
    <property type="entry name" value="Rhomboid"/>
    <property type="match status" value="1"/>
</dbReference>
<dbReference type="GO" id="GO:0006508">
    <property type="term" value="P:proteolysis"/>
    <property type="evidence" value="ECO:0007669"/>
    <property type="project" value="UniProtKB-KW"/>
</dbReference>